<feature type="region of interest" description="Disordered" evidence="1">
    <location>
        <begin position="1"/>
        <end position="23"/>
    </location>
</feature>
<name>A0AAD5NBB4_PARTN</name>
<gene>
    <name evidence="2" type="ORF">KIN20_026170</name>
</gene>
<comment type="caution">
    <text evidence="2">The sequence shown here is derived from an EMBL/GenBank/DDBJ whole genome shotgun (WGS) entry which is preliminary data.</text>
</comment>
<keyword evidence="3" id="KW-1185">Reference proteome</keyword>
<proteinExistence type="predicted"/>
<protein>
    <submittedName>
        <fullName evidence="2">Uncharacterized protein</fullName>
    </submittedName>
</protein>
<dbReference type="Proteomes" id="UP001196413">
    <property type="component" value="Unassembled WGS sequence"/>
</dbReference>
<reference evidence="2" key="1">
    <citation type="submission" date="2021-06" db="EMBL/GenBank/DDBJ databases">
        <title>Parelaphostrongylus tenuis whole genome reference sequence.</title>
        <authorList>
            <person name="Garwood T.J."/>
            <person name="Larsen P.A."/>
            <person name="Fountain-Jones N.M."/>
            <person name="Garbe J.R."/>
            <person name="Macchietto M.G."/>
            <person name="Kania S.A."/>
            <person name="Gerhold R.W."/>
            <person name="Richards J.E."/>
            <person name="Wolf T.M."/>
        </authorList>
    </citation>
    <scope>NUCLEOTIDE SEQUENCE</scope>
    <source>
        <strain evidence="2">MNPRO001-30</strain>
        <tissue evidence="2">Meninges</tissue>
    </source>
</reference>
<organism evidence="2 3">
    <name type="scientific">Parelaphostrongylus tenuis</name>
    <name type="common">Meningeal worm</name>
    <dbReference type="NCBI Taxonomy" id="148309"/>
    <lineage>
        <taxon>Eukaryota</taxon>
        <taxon>Metazoa</taxon>
        <taxon>Ecdysozoa</taxon>
        <taxon>Nematoda</taxon>
        <taxon>Chromadorea</taxon>
        <taxon>Rhabditida</taxon>
        <taxon>Rhabditina</taxon>
        <taxon>Rhabditomorpha</taxon>
        <taxon>Strongyloidea</taxon>
        <taxon>Metastrongylidae</taxon>
        <taxon>Parelaphostrongylus</taxon>
    </lineage>
</organism>
<evidence type="ECO:0000256" key="1">
    <source>
        <dbReference type="SAM" id="MobiDB-lite"/>
    </source>
</evidence>
<evidence type="ECO:0000313" key="2">
    <source>
        <dbReference type="EMBL" id="KAJ1365746.1"/>
    </source>
</evidence>
<sequence>MDCEDVAMGSVEEMPGTSCPDGYNAENPSIADVCCSEDEFGLNRPSTSDLAPNEIGFCYVDEALQSPKYNCIPKGSAEPKGTVLLMSLKGRNGPV</sequence>
<accession>A0AAD5NBB4</accession>
<dbReference type="AlphaFoldDB" id="A0AAD5NBB4"/>
<evidence type="ECO:0000313" key="3">
    <source>
        <dbReference type="Proteomes" id="UP001196413"/>
    </source>
</evidence>
<dbReference type="EMBL" id="JAHQIW010005355">
    <property type="protein sequence ID" value="KAJ1365746.1"/>
    <property type="molecule type" value="Genomic_DNA"/>
</dbReference>